<comment type="caution">
    <text evidence="1">The sequence shown here is derived from an EMBL/GenBank/DDBJ whole genome shotgun (WGS) entry which is preliminary data.</text>
</comment>
<name>A0ABN8D4V9_9STRA</name>
<organism evidence="1 2">
    <name type="scientific">Peronospora belbahrii</name>
    <dbReference type="NCBI Taxonomy" id="622444"/>
    <lineage>
        <taxon>Eukaryota</taxon>
        <taxon>Sar</taxon>
        <taxon>Stramenopiles</taxon>
        <taxon>Oomycota</taxon>
        <taxon>Peronosporomycetes</taxon>
        <taxon>Peronosporales</taxon>
        <taxon>Peronosporaceae</taxon>
        <taxon>Peronospora</taxon>
    </lineage>
</organism>
<sequence length="235" mass="25379">MIAVLLSEGHTGICRYSAAGRGVFLTTVTSFNTVSGVGGCKPRCQDMSPSDMSDEELTLEGRVKSQMDVVFEKNEVHAPNDEVLAQEGRVKSSMVVIFEDNEDNEVRTPHDELLTQEGRVQSVNEVVFDLEVCTLVDADASDAESIMSSDNDIVSDSDSKQLYTLVNGLTEDVEDPVALSAIPAVSALLELDELSFAEFSSALQAGDIAELVVIRPEEELTSSSILDKAVLEDTK</sequence>
<keyword evidence="2" id="KW-1185">Reference proteome</keyword>
<dbReference type="EMBL" id="CAKLCB010000356">
    <property type="protein sequence ID" value="CAH0520395.1"/>
    <property type="molecule type" value="Genomic_DNA"/>
</dbReference>
<accession>A0ABN8D4V9</accession>
<evidence type="ECO:0000313" key="2">
    <source>
        <dbReference type="Proteomes" id="UP001158986"/>
    </source>
</evidence>
<evidence type="ECO:0000313" key="1">
    <source>
        <dbReference type="EMBL" id="CAH0520395.1"/>
    </source>
</evidence>
<protein>
    <submittedName>
        <fullName evidence="1">Uncharacterized protein</fullName>
    </submittedName>
</protein>
<gene>
    <name evidence="1" type="ORF">PBS001_LOCUS6876</name>
</gene>
<reference evidence="1 2" key="1">
    <citation type="submission" date="2021-11" db="EMBL/GenBank/DDBJ databases">
        <authorList>
            <person name="Islam A."/>
            <person name="Islam S."/>
            <person name="Flora M.S."/>
            <person name="Rahman M."/>
            <person name="Ziaur R.M."/>
            <person name="Epstein J.H."/>
            <person name="Hassan M."/>
            <person name="Klassen M."/>
            <person name="Woodard K."/>
            <person name="Webb A."/>
            <person name="Webby R.J."/>
            <person name="El Zowalaty M.E."/>
        </authorList>
    </citation>
    <scope>NUCLEOTIDE SEQUENCE [LARGE SCALE GENOMIC DNA]</scope>
    <source>
        <strain evidence="1">Pbs1</strain>
    </source>
</reference>
<dbReference type="Proteomes" id="UP001158986">
    <property type="component" value="Unassembled WGS sequence"/>
</dbReference>
<proteinExistence type="predicted"/>